<gene>
    <name evidence="1" type="ORF">SAMN05444682_115142</name>
</gene>
<dbReference type="AlphaFoldDB" id="A0A1I3V194"/>
<dbReference type="STRING" id="1477437.SAMN05444682_115142"/>
<sequence length="155" mass="17879">MQVLLENPKLVLNVLRRDFPNVLEQIETKIKTIIPDVTLSDFGDIRWIVDDYCLAKGVSLKAWMNVPGFKRITHHREVLVALIIKFYQPERLAGIEGSFNKGFLLSLSRHLNCTYAVVRYSLAAALSNYNIYPAFRKEVDDLYENFKDNFNGNPN</sequence>
<reference evidence="1 2" key="1">
    <citation type="submission" date="2016-10" db="EMBL/GenBank/DDBJ databases">
        <authorList>
            <person name="de Groot N.N."/>
        </authorList>
    </citation>
    <scope>NUCLEOTIDE SEQUENCE [LARGE SCALE GENOMIC DNA]</scope>
    <source>
        <strain evidence="1 2">RK1</strain>
    </source>
</reference>
<evidence type="ECO:0000313" key="2">
    <source>
        <dbReference type="Proteomes" id="UP000198670"/>
    </source>
</evidence>
<dbReference type="Proteomes" id="UP000198670">
    <property type="component" value="Unassembled WGS sequence"/>
</dbReference>
<keyword evidence="2" id="KW-1185">Reference proteome</keyword>
<evidence type="ECO:0000313" key="1">
    <source>
        <dbReference type="EMBL" id="SFJ88882.1"/>
    </source>
</evidence>
<proteinExistence type="predicted"/>
<dbReference type="EMBL" id="FOQO01000015">
    <property type="protein sequence ID" value="SFJ88882.1"/>
    <property type="molecule type" value="Genomic_DNA"/>
</dbReference>
<organism evidence="1 2">
    <name type="scientific">Parapedobacter indicus</name>
    <dbReference type="NCBI Taxonomy" id="1477437"/>
    <lineage>
        <taxon>Bacteria</taxon>
        <taxon>Pseudomonadati</taxon>
        <taxon>Bacteroidota</taxon>
        <taxon>Sphingobacteriia</taxon>
        <taxon>Sphingobacteriales</taxon>
        <taxon>Sphingobacteriaceae</taxon>
        <taxon>Parapedobacter</taxon>
    </lineage>
</organism>
<protein>
    <submittedName>
        <fullName evidence="1">Uncharacterized protein</fullName>
    </submittedName>
</protein>
<name>A0A1I3V194_9SPHI</name>
<accession>A0A1I3V194</accession>
<dbReference type="RefSeq" id="WP_090632136.1">
    <property type="nucleotide sequence ID" value="NZ_FOQO01000015.1"/>
</dbReference>